<dbReference type="InterPro" id="IPR017871">
    <property type="entry name" value="ABC_transporter-like_CS"/>
</dbReference>
<keyword evidence="4 6" id="KW-0067">ATP-binding</keyword>
<protein>
    <submittedName>
        <fullName evidence="6">Peptide/nickel transport system ATP-binding protein</fullName>
    </submittedName>
</protein>
<accession>A0A1C4XE73</accession>
<name>A0A1C4XE73_9ACTN</name>
<dbReference type="PROSITE" id="PS50893">
    <property type="entry name" value="ABC_TRANSPORTER_2"/>
    <property type="match status" value="1"/>
</dbReference>
<gene>
    <name evidence="6" type="ORF">GA0070558_12484</name>
</gene>
<evidence type="ECO:0000256" key="2">
    <source>
        <dbReference type="ARBA" id="ARBA00022448"/>
    </source>
</evidence>
<keyword evidence="3" id="KW-0547">Nucleotide-binding</keyword>
<proteinExistence type="inferred from homology"/>
<organism evidence="6 7">
    <name type="scientific">Micromonospora haikouensis</name>
    <dbReference type="NCBI Taxonomy" id="686309"/>
    <lineage>
        <taxon>Bacteria</taxon>
        <taxon>Bacillati</taxon>
        <taxon>Actinomycetota</taxon>
        <taxon>Actinomycetes</taxon>
        <taxon>Micromonosporales</taxon>
        <taxon>Micromonosporaceae</taxon>
        <taxon>Micromonospora</taxon>
    </lineage>
</organism>
<dbReference type="AlphaFoldDB" id="A0A1C4XE73"/>
<dbReference type="InterPro" id="IPR003593">
    <property type="entry name" value="AAA+_ATPase"/>
</dbReference>
<dbReference type="GO" id="GO:0016887">
    <property type="term" value="F:ATP hydrolysis activity"/>
    <property type="evidence" value="ECO:0007669"/>
    <property type="project" value="InterPro"/>
</dbReference>
<dbReference type="SMART" id="SM00382">
    <property type="entry name" value="AAA"/>
    <property type="match status" value="1"/>
</dbReference>
<dbReference type="InterPro" id="IPR050319">
    <property type="entry name" value="ABC_transp_ATP-bind"/>
</dbReference>
<dbReference type="InterPro" id="IPR003439">
    <property type="entry name" value="ABC_transporter-like_ATP-bd"/>
</dbReference>
<evidence type="ECO:0000259" key="5">
    <source>
        <dbReference type="PROSITE" id="PS50893"/>
    </source>
</evidence>
<dbReference type="PANTHER" id="PTHR43776">
    <property type="entry name" value="TRANSPORT ATP-BINDING PROTEIN"/>
    <property type="match status" value="1"/>
</dbReference>
<dbReference type="EMBL" id="FMCW01000024">
    <property type="protein sequence ID" value="SCF06785.1"/>
    <property type="molecule type" value="Genomic_DNA"/>
</dbReference>
<sequence>MLAVDRVSAGYGAVGTVVEDVTLRVAAGEIVGLVGESGCGKTTLARVVTGLHRPRTGTVHLAGVDVHALRGRALRAHRRQIQMVFQDPFLTLSPRQTIRQAITEPLQIHRIGDARSRSARVDELLDLVGLDPTLGDRRPGQLSGGQQQRVAIARALALQPRLLICDEPVTALDVSVQAKVLNLLCDLRDQLEFGCLFITHDLAVVAQLADRIAVMRGGRIVEQGPTGQVTDQPAHPYTKTLLALGINDGRRSVGTLGPTRPTYPS</sequence>
<dbReference type="SUPFAM" id="SSF52540">
    <property type="entry name" value="P-loop containing nucleoside triphosphate hydrolases"/>
    <property type="match status" value="1"/>
</dbReference>
<comment type="similarity">
    <text evidence="1">Belongs to the ABC transporter superfamily.</text>
</comment>
<dbReference type="PROSITE" id="PS00211">
    <property type="entry name" value="ABC_TRANSPORTER_1"/>
    <property type="match status" value="1"/>
</dbReference>
<dbReference type="CDD" id="cd03257">
    <property type="entry name" value="ABC_NikE_OppD_transporters"/>
    <property type="match status" value="1"/>
</dbReference>
<evidence type="ECO:0000256" key="4">
    <source>
        <dbReference type="ARBA" id="ARBA00022840"/>
    </source>
</evidence>
<evidence type="ECO:0000256" key="3">
    <source>
        <dbReference type="ARBA" id="ARBA00022741"/>
    </source>
</evidence>
<dbReference type="GO" id="GO:0055085">
    <property type="term" value="P:transmembrane transport"/>
    <property type="evidence" value="ECO:0007669"/>
    <property type="project" value="UniProtKB-ARBA"/>
</dbReference>
<dbReference type="Proteomes" id="UP000199375">
    <property type="component" value="Unassembled WGS sequence"/>
</dbReference>
<reference evidence="6 7" key="1">
    <citation type="submission" date="2016-06" db="EMBL/GenBank/DDBJ databases">
        <authorList>
            <person name="Kjaerup R.B."/>
            <person name="Dalgaard T.S."/>
            <person name="Juul-Madsen H.R."/>
        </authorList>
    </citation>
    <scope>NUCLEOTIDE SEQUENCE [LARGE SCALE GENOMIC DNA]</scope>
    <source>
        <strain evidence="6 7">DSM 45626</strain>
    </source>
</reference>
<dbReference type="PANTHER" id="PTHR43776:SF7">
    <property type="entry name" value="D,D-DIPEPTIDE TRANSPORT ATP-BINDING PROTEIN DDPF-RELATED"/>
    <property type="match status" value="1"/>
</dbReference>
<dbReference type="RefSeq" id="WP_091283607.1">
    <property type="nucleotide sequence ID" value="NZ_FMCW01000024.1"/>
</dbReference>
<evidence type="ECO:0000313" key="6">
    <source>
        <dbReference type="EMBL" id="SCF06785.1"/>
    </source>
</evidence>
<feature type="domain" description="ABC transporter" evidence="5">
    <location>
        <begin position="2"/>
        <end position="242"/>
    </location>
</feature>
<dbReference type="GO" id="GO:0005524">
    <property type="term" value="F:ATP binding"/>
    <property type="evidence" value="ECO:0007669"/>
    <property type="project" value="UniProtKB-KW"/>
</dbReference>
<dbReference type="Gene3D" id="3.40.50.300">
    <property type="entry name" value="P-loop containing nucleotide triphosphate hydrolases"/>
    <property type="match status" value="1"/>
</dbReference>
<keyword evidence="2" id="KW-0813">Transport</keyword>
<evidence type="ECO:0000313" key="7">
    <source>
        <dbReference type="Proteomes" id="UP000199375"/>
    </source>
</evidence>
<dbReference type="InterPro" id="IPR027417">
    <property type="entry name" value="P-loop_NTPase"/>
</dbReference>
<dbReference type="Pfam" id="PF00005">
    <property type="entry name" value="ABC_tran"/>
    <property type="match status" value="1"/>
</dbReference>
<evidence type="ECO:0000256" key="1">
    <source>
        <dbReference type="ARBA" id="ARBA00005417"/>
    </source>
</evidence>